<dbReference type="EMBL" id="CAMPGE010009717">
    <property type="protein sequence ID" value="CAI2368583.1"/>
    <property type="molecule type" value="Genomic_DNA"/>
</dbReference>
<comment type="pathway">
    <text evidence="2">Pyrimidine metabolism; UMP biosynthesis via de novo pathway.</text>
</comment>
<dbReference type="GO" id="GO:0006207">
    <property type="term" value="P:'de novo' pyrimidine nucleobase biosynthetic process"/>
    <property type="evidence" value="ECO:0007669"/>
    <property type="project" value="TreeGrafter"/>
</dbReference>
<dbReference type="SUPFAM" id="SSF51395">
    <property type="entry name" value="FMN-linked oxidoreductases"/>
    <property type="match status" value="1"/>
</dbReference>
<accession>A0AAD1UJX2</accession>
<keyword evidence="6" id="KW-0175">Coiled coil</keyword>
<dbReference type="InterPro" id="IPR005720">
    <property type="entry name" value="Dihydroorotate_DH_cat"/>
</dbReference>
<keyword evidence="5" id="KW-0560">Oxidoreductase</keyword>
<dbReference type="PANTHER" id="PTHR48109">
    <property type="entry name" value="DIHYDROOROTATE DEHYDROGENASE (QUINONE), MITOCHONDRIAL-RELATED"/>
    <property type="match status" value="1"/>
</dbReference>
<dbReference type="GO" id="GO:0009220">
    <property type="term" value="P:pyrimidine ribonucleotide biosynthetic process"/>
    <property type="evidence" value="ECO:0007669"/>
    <property type="project" value="TreeGrafter"/>
</dbReference>
<evidence type="ECO:0000313" key="9">
    <source>
        <dbReference type="Proteomes" id="UP001295684"/>
    </source>
</evidence>
<reference evidence="8" key="1">
    <citation type="submission" date="2023-07" db="EMBL/GenBank/DDBJ databases">
        <authorList>
            <consortium name="AG Swart"/>
            <person name="Singh M."/>
            <person name="Singh A."/>
            <person name="Seah K."/>
            <person name="Emmerich C."/>
        </authorList>
    </citation>
    <scope>NUCLEOTIDE SEQUENCE</scope>
    <source>
        <strain evidence="8">DP1</strain>
    </source>
</reference>
<evidence type="ECO:0000259" key="7">
    <source>
        <dbReference type="Pfam" id="PF01180"/>
    </source>
</evidence>
<evidence type="ECO:0000256" key="6">
    <source>
        <dbReference type="SAM" id="Coils"/>
    </source>
</evidence>
<evidence type="ECO:0000256" key="3">
    <source>
        <dbReference type="ARBA" id="ARBA00022630"/>
    </source>
</evidence>
<proteinExistence type="predicted"/>
<evidence type="ECO:0000256" key="1">
    <source>
        <dbReference type="ARBA" id="ARBA00001917"/>
    </source>
</evidence>
<dbReference type="GO" id="GO:0005743">
    <property type="term" value="C:mitochondrial inner membrane"/>
    <property type="evidence" value="ECO:0007669"/>
    <property type="project" value="TreeGrafter"/>
</dbReference>
<comment type="caution">
    <text evidence="8">The sequence shown here is derived from an EMBL/GenBank/DDBJ whole genome shotgun (WGS) entry which is preliminary data.</text>
</comment>
<dbReference type="GO" id="GO:0004152">
    <property type="term" value="F:dihydroorotate dehydrogenase activity"/>
    <property type="evidence" value="ECO:0007669"/>
    <property type="project" value="TreeGrafter"/>
</dbReference>
<dbReference type="Proteomes" id="UP001295684">
    <property type="component" value="Unassembled WGS sequence"/>
</dbReference>
<evidence type="ECO:0000256" key="2">
    <source>
        <dbReference type="ARBA" id="ARBA00004725"/>
    </source>
</evidence>
<dbReference type="Pfam" id="PF01180">
    <property type="entry name" value="DHO_dh"/>
    <property type="match status" value="1"/>
</dbReference>
<feature type="domain" description="Dihydroorotate dehydrogenase catalytic" evidence="7">
    <location>
        <begin position="86"/>
        <end position="441"/>
    </location>
</feature>
<feature type="coiled-coil region" evidence="6">
    <location>
        <begin position="233"/>
        <end position="260"/>
    </location>
</feature>
<dbReference type="Gene3D" id="3.20.20.70">
    <property type="entry name" value="Aldolase class I"/>
    <property type="match status" value="1"/>
</dbReference>
<evidence type="ECO:0000256" key="5">
    <source>
        <dbReference type="ARBA" id="ARBA00023002"/>
    </source>
</evidence>
<sequence length="458" mass="51754">MKKTILTAGLLGFGATKTLQYSSENYPEETHRYFWSKIVNKYYNGSPKNCTHKNFDKVHYLASKIMKYRLFPKVQVDDLEVDLSIKYGEYTFKNPLGSAAGIDKASVMIDGLSNLGFGFVEVGDLSLEPEKWTEKPAYIDCYQKGIIERKSVIWKNVYYNSGIQVAVANMWNRQNKILDKKFTPISDTLVGLTIVPSKTTIDSIPYLIKSDYEQCIEVIVEFSDYIVINITERDKSKRKVAALLREENELRKLIKMVRNKLIMTLGKVAALEYSKIDPQSSQNEVIDISQEVRKVIYRNSLISKNNVPLIFLKVDSYLSEEEYKTIAKICEEEHVDGIVVGSTVPINVGLKDKSQRIFKEEVALGGAGGEITQKYSNSALKTLYTLTKGNKLLISNGGISTGKDMYERMSNGANLVQIYSALFLRGPYAAKYILEEFSQILKNNNETAQSIIGKNSKV</sequence>
<keyword evidence="3" id="KW-0285">Flavoprotein</keyword>
<gene>
    <name evidence="8" type="ORF">ECRASSUSDP1_LOCUS9877</name>
</gene>
<evidence type="ECO:0000313" key="8">
    <source>
        <dbReference type="EMBL" id="CAI2368583.1"/>
    </source>
</evidence>
<dbReference type="AlphaFoldDB" id="A0AAD1UJX2"/>
<protein>
    <recommendedName>
        <fullName evidence="7">Dihydroorotate dehydrogenase catalytic domain-containing protein</fullName>
    </recommendedName>
</protein>
<dbReference type="InterPro" id="IPR050074">
    <property type="entry name" value="DHO_dehydrogenase"/>
</dbReference>
<evidence type="ECO:0000256" key="4">
    <source>
        <dbReference type="ARBA" id="ARBA00022643"/>
    </source>
</evidence>
<name>A0AAD1UJX2_EUPCR</name>
<organism evidence="8 9">
    <name type="scientific">Euplotes crassus</name>
    <dbReference type="NCBI Taxonomy" id="5936"/>
    <lineage>
        <taxon>Eukaryota</taxon>
        <taxon>Sar</taxon>
        <taxon>Alveolata</taxon>
        <taxon>Ciliophora</taxon>
        <taxon>Intramacronucleata</taxon>
        <taxon>Spirotrichea</taxon>
        <taxon>Hypotrichia</taxon>
        <taxon>Euplotida</taxon>
        <taxon>Euplotidae</taxon>
        <taxon>Moneuplotes</taxon>
    </lineage>
</organism>
<keyword evidence="9" id="KW-1185">Reference proteome</keyword>
<keyword evidence="4" id="KW-0288">FMN</keyword>
<dbReference type="PANTHER" id="PTHR48109:SF4">
    <property type="entry name" value="DIHYDROOROTATE DEHYDROGENASE (QUINONE), MITOCHONDRIAL"/>
    <property type="match status" value="1"/>
</dbReference>
<dbReference type="InterPro" id="IPR013785">
    <property type="entry name" value="Aldolase_TIM"/>
</dbReference>
<comment type="cofactor">
    <cofactor evidence="1">
        <name>FMN</name>
        <dbReference type="ChEBI" id="CHEBI:58210"/>
    </cofactor>
</comment>